<feature type="active site" description="Acyl-thioester intermediate" evidence="4">
    <location>
        <position position="89"/>
    </location>
</feature>
<protein>
    <submittedName>
        <fullName evidence="8">Acyl-CoA dehydrogenase</fullName>
    </submittedName>
</protein>
<dbReference type="InterPro" id="IPR020616">
    <property type="entry name" value="Thiolase_N"/>
</dbReference>
<comment type="similarity">
    <text evidence="1 5">Belongs to the thiolase-like superfamily. Thiolase family.</text>
</comment>
<dbReference type="InterPro" id="IPR020613">
    <property type="entry name" value="Thiolase_CS"/>
</dbReference>
<dbReference type="InterPro" id="IPR020617">
    <property type="entry name" value="Thiolase_C"/>
</dbReference>
<evidence type="ECO:0000256" key="1">
    <source>
        <dbReference type="ARBA" id="ARBA00010982"/>
    </source>
</evidence>
<reference evidence="9" key="1">
    <citation type="journal article" date="2019" name="Int. J. Syst. Evol. Microbiol.">
        <title>The Global Catalogue of Microorganisms (GCM) 10K type strain sequencing project: providing services to taxonomists for standard genome sequencing and annotation.</title>
        <authorList>
            <consortium name="The Broad Institute Genomics Platform"/>
            <consortium name="The Broad Institute Genome Sequencing Center for Infectious Disease"/>
            <person name="Wu L."/>
            <person name="Ma J."/>
        </authorList>
    </citation>
    <scope>NUCLEOTIDE SEQUENCE [LARGE SCALE GENOMIC DNA]</scope>
    <source>
        <strain evidence="9">CGMCC 1.14993</strain>
    </source>
</reference>
<keyword evidence="9" id="KW-1185">Reference proteome</keyword>
<dbReference type="GO" id="GO:0003988">
    <property type="term" value="F:acetyl-CoA C-acyltransferase activity"/>
    <property type="evidence" value="ECO:0007669"/>
    <property type="project" value="UniProtKB-ARBA"/>
</dbReference>
<evidence type="ECO:0000256" key="2">
    <source>
        <dbReference type="ARBA" id="ARBA00022679"/>
    </source>
</evidence>
<organism evidence="8 9">
    <name type="scientific">Gottfriedia solisilvae</name>
    <dbReference type="NCBI Taxonomy" id="1516104"/>
    <lineage>
        <taxon>Bacteria</taxon>
        <taxon>Bacillati</taxon>
        <taxon>Bacillota</taxon>
        <taxon>Bacilli</taxon>
        <taxon>Bacillales</taxon>
        <taxon>Bacillaceae</taxon>
        <taxon>Gottfriedia</taxon>
    </lineage>
</organism>
<feature type="domain" description="Thiolase C-terminal" evidence="7">
    <location>
        <begin position="260"/>
        <end position="381"/>
    </location>
</feature>
<dbReference type="OrthoDB" id="9764892at2"/>
<proteinExistence type="inferred from homology"/>
<gene>
    <name evidence="8" type="ORF">GCM10007380_17790</name>
</gene>
<dbReference type="Proteomes" id="UP000626244">
    <property type="component" value="Unassembled WGS sequence"/>
</dbReference>
<evidence type="ECO:0000256" key="3">
    <source>
        <dbReference type="ARBA" id="ARBA00023315"/>
    </source>
</evidence>
<evidence type="ECO:0000256" key="4">
    <source>
        <dbReference type="PIRSR" id="PIRSR000429-1"/>
    </source>
</evidence>
<dbReference type="EMBL" id="BMHB01000001">
    <property type="protein sequence ID" value="GGI13413.1"/>
    <property type="molecule type" value="Genomic_DNA"/>
</dbReference>
<dbReference type="FunFam" id="3.40.47.10:FF:000010">
    <property type="entry name" value="Acetyl-CoA acetyltransferase (Thiolase)"/>
    <property type="match status" value="1"/>
</dbReference>
<dbReference type="NCBIfam" id="TIGR01930">
    <property type="entry name" value="AcCoA-C-Actrans"/>
    <property type="match status" value="1"/>
</dbReference>
<dbReference type="Gene3D" id="3.40.47.10">
    <property type="match status" value="1"/>
</dbReference>
<feature type="active site" description="Proton acceptor" evidence="4">
    <location>
        <position position="338"/>
    </location>
</feature>
<evidence type="ECO:0000256" key="5">
    <source>
        <dbReference type="RuleBase" id="RU003557"/>
    </source>
</evidence>
<evidence type="ECO:0000259" key="6">
    <source>
        <dbReference type="Pfam" id="PF00108"/>
    </source>
</evidence>
<dbReference type="PROSITE" id="PS00737">
    <property type="entry name" value="THIOLASE_2"/>
    <property type="match status" value="1"/>
</dbReference>
<dbReference type="RefSeq" id="WP_087998166.1">
    <property type="nucleotide sequence ID" value="NZ_BMHB01000001.1"/>
</dbReference>
<name>A0A8J3AN76_9BACI</name>
<accession>A0A8J3AN76</accession>
<dbReference type="AlphaFoldDB" id="A0A8J3AN76"/>
<dbReference type="PANTHER" id="PTHR43365:SF1">
    <property type="entry name" value="ACETYL-COA C-ACYLTRANSFERASE"/>
    <property type="match status" value="1"/>
</dbReference>
<dbReference type="PANTHER" id="PTHR43365">
    <property type="entry name" value="BLR7806 PROTEIN"/>
    <property type="match status" value="1"/>
</dbReference>
<dbReference type="SUPFAM" id="SSF53901">
    <property type="entry name" value="Thiolase-like"/>
    <property type="match status" value="2"/>
</dbReference>
<dbReference type="InterPro" id="IPR002155">
    <property type="entry name" value="Thiolase"/>
</dbReference>
<dbReference type="Pfam" id="PF02803">
    <property type="entry name" value="Thiolase_C"/>
    <property type="match status" value="1"/>
</dbReference>
<feature type="active site" description="Proton acceptor" evidence="4">
    <location>
        <position position="368"/>
    </location>
</feature>
<dbReference type="InterPro" id="IPR016039">
    <property type="entry name" value="Thiolase-like"/>
</dbReference>
<feature type="domain" description="Thiolase N-terminal" evidence="6">
    <location>
        <begin position="4"/>
        <end position="252"/>
    </location>
</feature>
<sequence length="383" mass="41435">MREVVIVDALRTPIGKRGGIFSETRSDDLAALVLKELVTRNEFNQKEIDDVIMGCVTQVGEQAGDIARVASLVAGLPIEVPGVTIDRQCGSSQQAVHFASQAILSGDMDIVIAAGVESMTRVPMFSNLKGSKWNEKLEEKFGVFNQGISAERMNEKWNVSREEQDEFAFNSHQRALKAQNKGYFESEIIPVDVKDKENEMVTVMKDEGPRENSSVEKLGTLKPVFKEDGSITAGNASQISDGAAGLLLMSKEKALALGLKPKFRIIGRSVVGSDPALMLTGPIQATSKVLQKSGLTIDQIDLFEINEAFATVPLVWQKEFNVPFEKLNVFGGAIALGHPLGASGARVMVTLCNALEKTGGRFGLQAICEGHGMANATIIERLD</sequence>
<evidence type="ECO:0000313" key="9">
    <source>
        <dbReference type="Proteomes" id="UP000626244"/>
    </source>
</evidence>
<dbReference type="Pfam" id="PF00108">
    <property type="entry name" value="Thiolase_N"/>
    <property type="match status" value="1"/>
</dbReference>
<comment type="caution">
    <text evidence="8">The sequence shown here is derived from an EMBL/GenBank/DDBJ whole genome shotgun (WGS) entry which is preliminary data.</text>
</comment>
<evidence type="ECO:0000259" key="7">
    <source>
        <dbReference type="Pfam" id="PF02803"/>
    </source>
</evidence>
<dbReference type="PIRSF" id="PIRSF000429">
    <property type="entry name" value="Ac-CoA_Ac_transf"/>
    <property type="match status" value="1"/>
</dbReference>
<keyword evidence="3 5" id="KW-0012">Acyltransferase</keyword>
<dbReference type="CDD" id="cd00751">
    <property type="entry name" value="thiolase"/>
    <property type="match status" value="1"/>
</dbReference>
<evidence type="ECO:0000313" key="8">
    <source>
        <dbReference type="EMBL" id="GGI13413.1"/>
    </source>
</evidence>
<keyword evidence="2 5" id="KW-0808">Transferase</keyword>